<dbReference type="PANTHER" id="PTHR31956:SF8">
    <property type="entry name" value="ACID PHOSPHATASE PHOA (AFU_ORTHOLOGUE AFUA_1G03570)"/>
    <property type="match status" value="1"/>
</dbReference>
<gene>
    <name evidence="3" type="ORF">G7Y82_11030</name>
</gene>
<name>A0A970B4Z5_9GAMM</name>
<feature type="compositionally biased region" description="Low complexity" evidence="2">
    <location>
        <begin position="39"/>
        <end position="54"/>
    </location>
</feature>
<dbReference type="PANTHER" id="PTHR31956">
    <property type="entry name" value="NON-SPECIFIC PHOSPHOLIPASE C4-RELATED"/>
    <property type="match status" value="1"/>
</dbReference>
<dbReference type="InterPro" id="IPR007312">
    <property type="entry name" value="Phosphoesterase"/>
</dbReference>
<dbReference type="GO" id="GO:0009395">
    <property type="term" value="P:phospholipid catabolic process"/>
    <property type="evidence" value="ECO:0007669"/>
    <property type="project" value="TreeGrafter"/>
</dbReference>
<organism evidence="3 4">
    <name type="scientific">Solimonas marina</name>
    <dbReference type="NCBI Taxonomy" id="2714601"/>
    <lineage>
        <taxon>Bacteria</taxon>
        <taxon>Pseudomonadati</taxon>
        <taxon>Pseudomonadota</taxon>
        <taxon>Gammaproteobacteria</taxon>
        <taxon>Nevskiales</taxon>
        <taxon>Nevskiaceae</taxon>
        <taxon>Solimonas</taxon>
    </lineage>
</organism>
<evidence type="ECO:0000313" key="3">
    <source>
        <dbReference type="EMBL" id="NKF22852.1"/>
    </source>
</evidence>
<keyword evidence="4" id="KW-1185">Reference proteome</keyword>
<reference evidence="3" key="1">
    <citation type="submission" date="2020-03" db="EMBL/GenBank/DDBJ databases">
        <title>Solimonas marina sp. nov., isolated from deep seawater of the Pacific Ocean.</title>
        <authorList>
            <person name="Liu X."/>
            <person name="Lai Q."/>
            <person name="Sun F."/>
            <person name="Gai Y."/>
            <person name="Li G."/>
            <person name="Shao Z."/>
        </authorList>
    </citation>
    <scope>NUCLEOTIDE SEQUENCE</scope>
    <source>
        <strain evidence="3">C16B3</strain>
    </source>
</reference>
<dbReference type="SUPFAM" id="SSF117074">
    <property type="entry name" value="Hypothetical protein PA1324"/>
    <property type="match status" value="1"/>
</dbReference>
<feature type="region of interest" description="Disordered" evidence="2">
    <location>
        <begin position="14"/>
        <end position="54"/>
    </location>
</feature>
<proteinExistence type="predicted"/>
<feature type="region of interest" description="Disordered" evidence="2">
    <location>
        <begin position="742"/>
        <end position="777"/>
    </location>
</feature>
<protein>
    <submittedName>
        <fullName evidence="3">Phosphoesterase</fullName>
    </submittedName>
</protein>
<comment type="caution">
    <text evidence="3">The sequence shown here is derived from an EMBL/GenBank/DDBJ whole genome shotgun (WGS) entry which is preliminary data.</text>
</comment>
<accession>A0A970B4Z5</accession>
<dbReference type="GO" id="GO:0016788">
    <property type="term" value="F:hydrolase activity, acting on ester bonds"/>
    <property type="evidence" value="ECO:0007669"/>
    <property type="project" value="InterPro"/>
</dbReference>
<dbReference type="Pfam" id="PF04185">
    <property type="entry name" value="Phosphoesterase"/>
    <property type="match status" value="1"/>
</dbReference>
<keyword evidence="1" id="KW-0378">Hydrolase</keyword>
<dbReference type="AlphaFoldDB" id="A0A970B4Z5"/>
<dbReference type="InterPro" id="IPR017850">
    <property type="entry name" value="Alkaline_phosphatase_core_sf"/>
</dbReference>
<evidence type="ECO:0000256" key="1">
    <source>
        <dbReference type="ARBA" id="ARBA00022801"/>
    </source>
</evidence>
<evidence type="ECO:0000313" key="4">
    <source>
        <dbReference type="Proteomes" id="UP000653472"/>
    </source>
</evidence>
<sequence>MVAAIAALAACGGDGHGNNNDGGGSGDGGGTTPTTKTLSGVVSSSGYVPGSTSGDPTIKPGYYAGATVFLDSNANGKLDDGETSATTDSAGTFALTVDSDASGPLVADITTSSTNTALSAAVPAHLILRASAAQIADQGEDAIVISPMSSEVQRLVEADSSDYATEKAALATRLSAPFNTANALTISGADALADVNTLSGDEQSALLFEDNALTNRYVYATAKFDRGDLYPDNLAVKGGDPRLVDLSGVSTATAVTPQETQAAITFAEAQQAAFNIEGIPRYDNIFVIIMENKSTDAIVGNARAPNINKILDTYDQFSTYYSTGKPSEPNYIAVGGGDDFGITDDNWWGCAATGDNAPTDVAFAGGTASDGQPLPAMPAMPTATGALSGYSSTCSGTNHNISAANLFTQISSAGLTWRVYNESMNPGQDPRTDSVADSAVVDTYNEGGVTGTADYAVPGGLYKTKHHPGMGYQLARNLPEFYADNRTVIGTQYTPEDWAKSTAYTIPQGYDYDQLGTDLATGDVGQLNFVIPDQCDDMHGTGSDTSCAGDNSGQSPIINRGDYYVGMIVDKIQASALWKNPNRHEAIVIMYDEGEGSATSCCGWNAGGKNSGTEPLVQNADGSWSQASAVTNYGNGNIGHGNSIFAVITNGQDVGSAPKGVADTDTYSHFSFTRTLEDMFQLSDPVQPETYVNRAKYTEYFIAQNITNLPEFAGSADTHFDAVRPMNHAYVIPDGYEQKLNPADIQGVQNPDTGATDGAITPQTGPDANQDNIWATQ</sequence>
<dbReference type="EMBL" id="JAAVXB010000005">
    <property type="protein sequence ID" value="NKF22852.1"/>
    <property type="molecule type" value="Genomic_DNA"/>
</dbReference>
<dbReference type="Gene3D" id="3.40.720.10">
    <property type="entry name" value="Alkaline Phosphatase, subunit A"/>
    <property type="match status" value="1"/>
</dbReference>
<feature type="compositionally biased region" description="Polar residues" evidence="2">
    <location>
        <begin position="761"/>
        <end position="777"/>
    </location>
</feature>
<dbReference type="Proteomes" id="UP000653472">
    <property type="component" value="Unassembled WGS sequence"/>
</dbReference>
<feature type="compositionally biased region" description="Gly residues" evidence="2">
    <location>
        <begin position="14"/>
        <end position="31"/>
    </location>
</feature>
<evidence type="ECO:0000256" key="2">
    <source>
        <dbReference type="SAM" id="MobiDB-lite"/>
    </source>
</evidence>